<organism evidence="4 5">
    <name type="scientific">[Mycobacterium] manitobense</name>
    <dbReference type="NCBI Taxonomy" id="190147"/>
    <lineage>
        <taxon>Bacteria</taxon>
        <taxon>Bacillati</taxon>
        <taxon>Actinomycetota</taxon>
        <taxon>Actinomycetes</taxon>
        <taxon>Mycobacteriales</taxon>
        <taxon>Mycobacteriaceae</taxon>
        <taxon>Mycolicibacterium</taxon>
    </lineage>
</organism>
<reference evidence="4" key="1">
    <citation type="submission" date="2020-07" db="EMBL/GenBank/DDBJ databases">
        <authorList>
            <person name="Pettersson B.M.F."/>
            <person name="Behra P.R.K."/>
            <person name="Ramesh M."/>
            <person name="Das S."/>
            <person name="Dasgupta S."/>
            <person name="Kirsebom L.A."/>
        </authorList>
    </citation>
    <scope>NUCLEOTIDE SEQUENCE</scope>
    <source>
        <strain evidence="4">DSM 44615</strain>
    </source>
</reference>
<proteinExistence type="predicted"/>
<dbReference type="EMBL" id="JACKSJ010000269">
    <property type="protein sequence ID" value="MCV7174043.1"/>
    <property type="molecule type" value="Genomic_DNA"/>
</dbReference>
<dbReference type="RefSeq" id="WP_264016216.1">
    <property type="nucleotide sequence ID" value="NZ_JACKSJ010000269.1"/>
</dbReference>
<dbReference type="PANTHER" id="PTHR42749:SF1">
    <property type="entry name" value="CELL SHAPE-DETERMINING PROTEIN MREB"/>
    <property type="match status" value="1"/>
</dbReference>
<dbReference type="SUPFAM" id="SSF53067">
    <property type="entry name" value="Actin-like ATPase domain"/>
    <property type="match status" value="1"/>
</dbReference>
<name>A0A9X2YU12_9MYCO</name>
<keyword evidence="2" id="KW-0067">ATP-binding</keyword>
<evidence type="ECO:0000256" key="1">
    <source>
        <dbReference type="ARBA" id="ARBA00022741"/>
    </source>
</evidence>
<dbReference type="GO" id="GO:0140662">
    <property type="term" value="F:ATP-dependent protein folding chaperone"/>
    <property type="evidence" value="ECO:0007669"/>
    <property type="project" value="InterPro"/>
</dbReference>
<dbReference type="PANTHER" id="PTHR42749">
    <property type="entry name" value="CELL SHAPE-DETERMINING PROTEIN MREB"/>
    <property type="match status" value="1"/>
</dbReference>
<evidence type="ECO:0000313" key="5">
    <source>
        <dbReference type="Proteomes" id="UP001140293"/>
    </source>
</evidence>
<dbReference type="InterPro" id="IPR013126">
    <property type="entry name" value="Hsp_70_fam"/>
</dbReference>
<comment type="caution">
    <text evidence="4">The sequence shown here is derived from an EMBL/GenBank/DDBJ whole genome shotgun (WGS) entry which is preliminary data.</text>
</comment>
<dbReference type="Gene3D" id="3.90.640.10">
    <property type="entry name" value="Actin, Chain A, domain 4"/>
    <property type="match status" value="1"/>
</dbReference>
<evidence type="ECO:0000256" key="3">
    <source>
        <dbReference type="ARBA" id="ARBA00023186"/>
    </source>
</evidence>
<dbReference type="InterPro" id="IPR043129">
    <property type="entry name" value="ATPase_NBD"/>
</dbReference>
<gene>
    <name evidence="4" type="ORF">H7I41_29410</name>
</gene>
<accession>A0A9X2YU12</accession>
<keyword evidence="1" id="KW-0547">Nucleotide-binding</keyword>
<dbReference type="AlphaFoldDB" id="A0A9X2YU12"/>
<protein>
    <submittedName>
        <fullName evidence="4">Hsp70 family protein</fullName>
    </submittedName>
</protein>
<reference evidence="4" key="2">
    <citation type="journal article" date="2022" name="BMC Genomics">
        <title>Comparative genome analysis of mycobacteria focusing on tRNA and non-coding RNA.</title>
        <authorList>
            <person name="Behra P.R.K."/>
            <person name="Pettersson B.M.F."/>
            <person name="Ramesh M."/>
            <person name="Das S."/>
            <person name="Dasgupta S."/>
            <person name="Kirsebom L.A."/>
        </authorList>
    </citation>
    <scope>NUCLEOTIDE SEQUENCE</scope>
    <source>
        <strain evidence="4">DSM 44615</strain>
    </source>
</reference>
<dbReference type="Proteomes" id="UP001140293">
    <property type="component" value="Unassembled WGS sequence"/>
</dbReference>
<sequence length="338" mass="34790">MRSLLGLSVGVTNLVAVPLTGPADRPVVRRSVLTLFGHRPPEVGLPGENAALDERGLVVSAFVERAGDPVPIVAPDGSTHRGEDLTVTALTALARSAGRADVTGLAVPAYWPATAVDAVQARMPHAILVSDAVAALTALQSRPGLPARGLVLLCDVGATGTTLTLADAGAGFAPVGSSVRCDDFGGDAIDRAVLTHVLADIDAEESGTSAVASLTVLRDECRLAKERLSFDTATGLTGPHAALRLTRAEVESLMREPVDHLMAAVFDLLQRNRVAPAQLAAVATVGGGARIPLVTQRLSEELRLPVTTMPRPELAAAIGAALVARRAADREPATVLAA</sequence>
<dbReference type="GO" id="GO:0005524">
    <property type="term" value="F:ATP binding"/>
    <property type="evidence" value="ECO:0007669"/>
    <property type="project" value="UniProtKB-KW"/>
</dbReference>
<keyword evidence="5" id="KW-1185">Reference proteome</keyword>
<evidence type="ECO:0000256" key="2">
    <source>
        <dbReference type="ARBA" id="ARBA00022840"/>
    </source>
</evidence>
<keyword evidence="3" id="KW-0143">Chaperone</keyword>
<dbReference type="Pfam" id="PF00012">
    <property type="entry name" value="HSP70"/>
    <property type="match status" value="1"/>
</dbReference>
<dbReference type="Gene3D" id="3.30.420.40">
    <property type="match status" value="2"/>
</dbReference>
<evidence type="ECO:0000313" key="4">
    <source>
        <dbReference type="EMBL" id="MCV7174043.1"/>
    </source>
</evidence>
<feature type="non-terminal residue" evidence="4">
    <location>
        <position position="338"/>
    </location>
</feature>